<proteinExistence type="predicted"/>
<accession>A0AC34QBD1</accession>
<evidence type="ECO:0000313" key="1">
    <source>
        <dbReference type="Proteomes" id="UP000887576"/>
    </source>
</evidence>
<dbReference type="Proteomes" id="UP000887576">
    <property type="component" value="Unplaced"/>
</dbReference>
<protein>
    <submittedName>
        <fullName evidence="2">BPTI/Kunitz inhibitor domain-containing protein</fullName>
    </submittedName>
</protein>
<reference evidence="2" key="1">
    <citation type="submission" date="2022-11" db="UniProtKB">
        <authorList>
            <consortium name="WormBaseParasite"/>
        </authorList>
    </citation>
    <scope>IDENTIFICATION</scope>
</reference>
<evidence type="ECO:0000313" key="2">
    <source>
        <dbReference type="WBParaSite" id="JU765_v2.g14825.t1"/>
    </source>
</evidence>
<dbReference type="WBParaSite" id="JU765_v2.g14825.t1">
    <property type="protein sequence ID" value="JU765_v2.g14825.t1"/>
    <property type="gene ID" value="JU765_v2.g14825"/>
</dbReference>
<organism evidence="1 2">
    <name type="scientific">Panagrolaimus sp. JU765</name>
    <dbReference type="NCBI Taxonomy" id="591449"/>
    <lineage>
        <taxon>Eukaryota</taxon>
        <taxon>Metazoa</taxon>
        <taxon>Ecdysozoa</taxon>
        <taxon>Nematoda</taxon>
        <taxon>Chromadorea</taxon>
        <taxon>Rhabditida</taxon>
        <taxon>Tylenchina</taxon>
        <taxon>Panagrolaimomorpha</taxon>
        <taxon>Panagrolaimoidea</taxon>
        <taxon>Panagrolaimidae</taxon>
        <taxon>Panagrolaimus</taxon>
    </lineage>
</organism>
<sequence length="214" mass="22317">MNAALVQCTSDTINCPRSGQICVQSDGSECCQDVTVGIPVSHINAKAGRCPQPLGISALQDSTIGCWLDTGCPGIQKCCLEPNPVTNTATRICRDPEGIASDSVCNLPLAVGSCTAPSIRYYYDASAGRCNSFQYSGCGGNANNFQSLASCQSTCSSSGIRTTPACPAEANAGINCLYAQADACSSDSDCLGRENTVQPSCCLNRCGRRVCYVY</sequence>
<name>A0AC34QBD1_9BILA</name>